<protein>
    <submittedName>
        <fullName evidence="2">ScyD/ScyE family protein</fullName>
    </submittedName>
</protein>
<dbReference type="Proteomes" id="UP001596087">
    <property type="component" value="Unassembled WGS sequence"/>
</dbReference>
<dbReference type="Gene3D" id="2.120.10.30">
    <property type="entry name" value="TolB, C-terminal domain"/>
    <property type="match status" value="1"/>
</dbReference>
<evidence type="ECO:0000313" key="3">
    <source>
        <dbReference type="Proteomes" id="UP001596087"/>
    </source>
</evidence>
<dbReference type="InterPro" id="IPR048031">
    <property type="entry name" value="ScyD/ScyE-like"/>
</dbReference>
<organism evidence="2 3">
    <name type="scientific">Nocardioides taihuensis</name>
    <dbReference type="NCBI Taxonomy" id="1835606"/>
    <lineage>
        <taxon>Bacteria</taxon>
        <taxon>Bacillati</taxon>
        <taxon>Actinomycetota</taxon>
        <taxon>Actinomycetes</taxon>
        <taxon>Propionibacteriales</taxon>
        <taxon>Nocardioidaceae</taxon>
        <taxon>Nocardioides</taxon>
    </lineage>
</organism>
<reference evidence="3" key="1">
    <citation type="journal article" date="2019" name="Int. J. Syst. Evol. Microbiol.">
        <title>The Global Catalogue of Microorganisms (GCM) 10K type strain sequencing project: providing services to taxonomists for standard genome sequencing and annotation.</title>
        <authorList>
            <consortium name="The Broad Institute Genomics Platform"/>
            <consortium name="The Broad Institute Genome Sequencing Center for Infectious Disease"/>
            <person name="Wu L."/>
            <person name="Ma J."/>
        </authorList>
    </citation>
    <scope>NUCLEOTIDE SEQUENCE [LARGE SCALE GENOMIC DNA]</scope>
    <source>
        <strain evidence="3">DFY41</strain>
    </source>
</reference>
<feature type="chain" id="PRO_5046280923" evidence="1">
    <location>
        <begin position="23"/>
        <end position="354"/>
    </location>
</feature>
<keyword evidence="3" id="KW-1185">Reference proteome</keyword>
<feature type="signal peptide" evidence="1">
    <location>
        <begin position="1"/>
        <end position="22"/>
    </location>
</feature>
<dbReference type="SUPFAM" id="SSF63829">
    <property type="entry name" value="Calcium-dependent phosphotriesterase"/>
    <property type="match status" value="1"/>
</dbReference>
<comment type="caution">
    <text evidence="2">The sequence shown here is derived from an EMBL/GenBank/DDBJ whole genome shotgun (WGS) entry which is preliminary data.</text>
</comment>
<name>A0ABW0BGF8_9ACTN</name>
<accession>A0ABW0BGF8</accession>
<keyword evidence="1" id="KW-0732">Signal</keyword>
<dbReference type="InterPro" id="IPR011042">
    <property type="entry name" value="6-blade_b-propeller_TolB-like"/>
</dbReference>
<gene>
    <name evidence="2" type="ORF">ACFPGP_05270</name>
</gene>
<proteinExistence type="predicted"/>
<evidence type="ECO:0000313" key="2">
    <source>
        <dbReference type="EMBL" id="MFC5176072.1"/>
    </source>
</evidence>
<sequence length="354" mass="36584">MHRHTIALLAAAALAVPLVGTAAPATARPAAERPFAKGLITPLSMAVTPAGNVWVSENFVGNLARVRPGKDPKVFVHVKKGEVGAVSYRQHVVTFAVTKNSGRTTIKQLDQDAQVTTLANISDFEAAENPDASTTYGVSGLAEECAAQWPTADFGPPSYTGIVESHPYATAQAGGIVYVADAAANAIFSVTGDGTVDTVAVLPPPEFVLSQELVTQLGLPDCVVGETYVGEPVPTDVEVGPDGSLWVTTLGGGFGEQIPLGHLFTLDPDTGDVTGDVADFVTPVGVAVTPEGDAYVSQLFANTVMQLPAGSDTASAFKEPTMPAALEYRGGQLWASTNALAEAPPFGKIVSWVA</sequence>
<dbReference type="NCBIfam" id="NF033206">
    <property type="entry name" value="ScyE_fam"/>
    <property type="match status" value="1"/>
</dbReference>
<dbReference type="EMBL" id="JBHSKD010000004">
    <property type="protein sequence ID" value="MFC5176072.1"/>
    <property type="molecule type" value="Genomic_DNA"/>
</dbReference>
<evidence type="ECO:0000256" key="1">
    <source>
        <dbReference type="SAM" id="SignalP"/>
    </source>
</evidence>
<dbReference type="RefSeq" id="WP_378587818.1">
    <property type="nucleotide sequence ID" value="NZ_JBHSKD010000004.1"/>
</dbReference>